<dbReference type="Pfam" id="PF12796">
    <property type="entry name" value="Ank_2"/>
    <property type="match status" value="1"/>
</dbReference>
<reference evidence="9" key="1">
    <citation type="submission" date="2018-09" db="EMBL/GenBank/DDBJ databases">
        <authorList>
            <person name="Zhu H."/>
        </authorList>
    </citation>
    <scope>NUCLEOTIDE SEQUENCE [LARGE SCALE GENOMIC DNA]</scope>
    <source>
        <strain evidence="9">K1R23-30</strain>
    </source>
</reference>
<keyword evidence="2 3" id="KW-0040">ANK repeat</keyword>
<protein>
    <recommendedName>
        <fullName evidence="7">Protein kinase domain-containing protein</fullName>
    </recommendedName>
</protein>
<dbReference type="PROSITE" id="PS50011">
    <property type="entry name" value="PROTEIN_KINASE_DOM"/>
    <property type="match status" value="1"/>
</dbReference>
<keyword evidence="4" id="KW-0067">ATP-binding</keyword>
<dbReference type="InterPro" id="IPR008266">
    <property type="entry name" value="Tyr_kinase_AS"/>
</dbReference>
<evidence type="ECO:0000313" key="9">
    <source>
        <dbReference type="Proteomes" id="UP000265955"/>
    </source>
</evidence>
<keyword evidence="6" id="KW-0812">Transmembrane</keyword>
<dbReference type="Proteomes" id="UP000265955">
    <property type="component" value="Unassembled WGS sequence"/>
</dbReference>
<dbReference type="Gene3D" id="1.25.40.20">
    <property type="entry name" value="Ankyrin repeat-containing domain"/>
    <property type="match status" value="1"/>
</dbReference>
<dbReference type="InterPro" id="IPR011009">
    <property type="entry name" value="Kinase-like_dom_sf"/>
</dbReference>
<dbReference type="GO" id="GO:0085020">
    <property type="term" value="P:protein K6-linked ubiquitination"/>
    <property type="evidence" value="ECO:0007669"/>
    <property type="project" value="TreeGrafter"/>
</dbReference>
<evidence type="ECO:0000256" key="3">
    <source>
        <dbReference type="PROSITE-ProRule" id="PRU00023"/>
    </source>
</evidence>
<evidence type="ECO:0000256" key="2">
    <source>
        <dbReference type="ARBA" id="ARBA00023043"/>
    </source>
</evidence>
<feature type="repeat" description="ANK" evidence="3">
    <location>
        <begin position="515"/>
        <end position="547"/>
    </location>
</feature>
<dbReference type="PROSITE" id="PS50088">
    <property type="entry name" value="ANK_REPEAT"/>
    <property type="match status" value="3"/>
</dbReference>
<evidence type="ECO:0000256" key="5">
    <source>
        <dbReference type="SAM" id="MobiDB-lite"/>
    </source>
</evidence>
<dbReference type="GO" id="GO:0004713">
    <property type="term" value="F:protein tyrosine kinase activity"/>
    <property type="evidence" value="ECO:0007669"/>
    <property type="project" value="InterPro"/>
</dbReference>
<dbReference type="SMART" id="SM00219">
    <property type="entry name" value="TyrKc"/>
    <property type="match status" value="1"/>
</dbReference>
<evidence type="ECO:0000313" key="8">
    <source>
        <dbReference type="EMBL" id="RJF95635.1"/>
    </source>
</evidence>
<dbReference type="PANTHER" id="PTHR24171:SF8">
    <property type="entry name" value="BRCA1-ASSOCIATED RING DOMAIN PROTEIN 1"/>
    <property type="match status" value="1"/>
</dbReference>
<dbReference type="SUPFAM" id="SSF56112">
    <property type="entry name" value="Protein kinase-like (PK-like)"/>
    <property type="match status" value="1"/>
</dbReference>
<keyword evidence="9" id="KW-1185">Reference proteome</keyword>
<evidence type="ECO:0000256" key="4">
    <source>
        <dbReference type="PROSITE-ProRule" id="PRU10141"/>
    </source>
</evidence>
<name>A0A3A3FMC2_9BURK</name>
<dbReference type="InterPro" id="IPR000719">
    <property type="entry name" value="Prot_kinase_dom"/>
</dbReference>
<sequence>MEHDDDKTELRSTAVPSKNPPGNELPVGTRVGEFEIAGLVGKGGFGIVYLAYDCSLGRHVALKEYMPSGIASRSAGQNVTVTSPRFTDVFNAGMKSFINEARLLARFDSAALVKVHRFWEANGTAYMAMPFYEGITLKQAYQERKLVPDEQWIRTLLADLLDAVETIHGAHCLHRDIAPDNILLRTGGRPLLLDFGAARHVIGDMTHDLTAIVKPGFAPIEQYADIPGLKQGPWTDIYALGAVIYYLIIGKAPPAAVARSVNDEMLPARKVGKGRYSESFLMIVDRALTVRPEQRIQSVQAWRQALAGEDETRLLSPQMSAQRAAQPVEVIPEAVPSIRNSTPLPDAADVSSDATVGLIHPTPPQSEASRPTAGTRRRRWQYALAALALIAGIAAAPVLWYWGSSQWERSRPHTELTESVTSGDLDKLKRVIAAGADVNARGRAGLTALQWAARNGRPDAVNELIAAGANVHVEARGDPFYGKTALGFAAFYSGNVEVIKALIAAGAVVDHRDEGGNTPLMSAAVQGYILAVEALIAAGADVNRRSNAGLTPLRYATGYSDNPRHPDVVSILKTAGAQD</sequence>
<feature type="binding site" evidence="4">
    <location>
        <position position="63"/>
    </location>
    <ligand>
        <name>ATP</name>
        <dbReference type="ChEBI" id="CHEBI:30616"/>
    </ligand>
</feature>
<dbReference type="InterPro" id="IPR036770">
    <property type="entry name" value="Ankyrin_rpt-contain_sf"/>
</dbReference>
<feature type="transmembrane region" description="Helical" evidence="6">
    <location>
        <begin position="380"/>
        <end position="402"/>
    </location>
</feature>
<keyword evidence="6" id="KW-0472">Membrane</keyword>
<dbReference type="PANTHER" id="PTHR24171">
    <property type="entry name" value="ANKYRIN REPEAT DOMAIN-CONTAINING PROTEIN 39-RELATED"/>
    <property type="match status" value="1"/>
</dbReference>
<dbReference type="Gene3D" id="1.10.510.10">
    <property type="entry name" value="Transferase(Phosphotransferase) domain 1"/>
    <property type="match status" value="1"/>
</dbReference>
<keyword evidence="1" id="KW-0677">Repeat</keyword>
<gene>
    <name evidence="8" type="ORF">D3871_19825</name>
</gene>
<dbReference type="OrthoDB" id="9801841at2"/>
<evidence type="ECO:0000256" key="6">
    <source>
        <dbReference type="SAM" id="Phobius"/>
    </source>
</evidence>
<keyword evidence="6" id="KW-1133">Transmembrane helix</keyword>
<feature type="domain" description="Protein kinase" evidence="7">
    <location>
        <begin position="34"/>
        <end position="307"/>
    </location>
</feature>
<feature type="compositionally biased region" description="Basic and acidic residues" evidence="5">
    <location>
        <begin position="1"/>
        <end position="10"/>
    </location>
</feature>
<dbReference type="AlphaFoldDB" id="A0A3A3FMC2"/>
<dbReference type="Pfam" id="PF00023">
    <property type="entry name" value="Ank"/>
    <property type="match status" value="1"/>
</dbReference>
<comment type="caution">
    <text evidence="8">The sequence shown here is derived from an EMBL/GenBank/DDBJ whole genome shotgun (WGS) entry which is preliminary data.</text>
</comment>
<dbReference type="PROSITE" id="PS50297">
    <property type="entry name" value="ANK_REP_REGION"/>
    <property type="match status" value="2"/>
</dbReference>
<dbReference type="SUPFAM" id="SSF48403">
    <property type="entry name" value="Ankyrin repeat"/>
    <property type="match status" value="1"/>
</dbReference>
<organism evidence="8 9">
    <name type="scientific">Noviherbaspirillum saxi</name>
    <dbReference type="NCBI Taxonomy" id="2320863"/>
    <lineage>
        <taxon>Bacteria</taxon>
        <taxon>Pseudomonadati</taxon>
        <taxon>Pseudomonadota</taxon>
        <taxon>Betaproteobacteria</taxon>
        <taxon>Burkholderiales</taxon>
        <taxon>Oxalobacteraceae</taxon>
        <taxon>Noviherbaspirillum</taxon>
    </lineage>
</organism>
<accession>A0A3A3FMC2</accession>
<dbReference type="CDD" id="cd14014">
    <property type="entry name" value="STKc_PknB_like"/>
    <property type="match status" value="1"/>
</dbReference>
<dbReference type="GO" id="GO:0004842">
    <property type="term" value="F:ubiquitin-protein transferase activity"/>
    <property type="evidence" value="ECO:0007669"/>
    <property type="project" value="TreeGrafter"/>
</dbReference>
<evidence type="ECO:0000259" key="7">
    <source>
        <dbReference type="PROSITE" id="PS50011"/>
    </source>
</evidence>
<feature type="repeat" description="ANK" evidence="3">
    <location>
        <begin position="481"/>
        <end position="514"/>
    </location>
</feature>
<keyword evidence="4" id="KW-0547">Nucleotide-binding</keyword>
<proteinExistence type="predicted"/>
<evidence type="ECO:0000256" key="1">
    <source>
        <dbReference type="ARBA" id="ARBA00022737"/>
    </source>
</evidence>
<feature type="region of interest" description="Disordered" evidence="5">
    <location>
        <begin position="1"/>
        <end position="27"/>
    </location>
</feature>
<feature type="repeat" description="ANK" evidence="3">
    <location>
        <begin position="444"/>
        <end position="476"/>
    </location>
</feature>
<dbReference type="Pfam" id="PF00069">
    <property type="entry name" value="Pkinase"/>
    <property type="match status" value="1"/>
</dbReference>
<dbReference type="SMART" id="SM00248">
    <property type="entry name" value="ANK"/>
    <property type="match status" value="4"/>
</dbReference>
<dbReference type="InterPro" id="IPR020635">
    <property type="entry name" value="Tyr_kinase_cat_dom"/>
</dbReference>
<dbReference type="PROSITE" id="PS00109">
    <property type="entry name" value="PROTEIN_KINASE_TYR"/>
    <property type="match status" value="1"/>
</dbReference>
<dbReference type="InterPro" id="IPR017441">
    <property type="entry name" value="Protein_kinase_ATP_BS"/>
</dbReference>
<dbReference type="InterPro" id="IPR002110">
    <property type="entry name" value="Ankyrin_rpt"/>
</dbReference>
<dbReference type="GO" id="GO:0005524">
    <property type="term" value="F:ATP binding"/>
    <property type="evidence" value="ECO:0007669"/>
    <property type="project" value="UniProtKB-UniRule"/>
</dbReference>
<dbReference type="PROSITE" id="PS00107">
    <property type="entry name" value="PROTEIN_KINASE_ATP"/>
    <property type="match status" value="1"/>
</dbReference>
<dbReference type="EMBL" id="QYUO01000002">
    <property type="protein sequence ID" value="RJF95635.1"/>
    <property type="molecule type" value="Genomic_DNA"/>
</dbReference>
<dbReference type="RefSeq" id="WP_119770784.1">
    <property type="nucleotide sequence ID" value="NZ_QYUO01000002.1"/>
</dbReference>